<protein>
    <submittedName>
        <fullName evidence="1">Uncharacterized protein</fullName>
    </submittedName>
</protein>
<dbReference type="AlphaFoldDB" id="A0A6G1CX03"/>
<organism evidence="1 2">
    <name type="scientific">Oryza meyeriana var. granulata</name>
    <dbReference type="NCBI Taxonomy" id="110450"/>
    <lineage>
        <taxon>Eukaryota</taxon>
        <taxon>Viridiplantae</taxon>
        <taxon>Streptophyta</taxon>
        <taxon>Embryophyta</taxon>
        <taxon>Tracheophyta</taxon>
        <taxon>Spermatophyta</taxon>
        <taxon>Magnoliopsida</taxon>
        <taxon>Liliopsida</taxon>
        <taxon>Poales</taxon>
        <taxon>Poaceae</taxon>
        <taxon>BOP clade</taxon>
        <taxon>Oryzoideae</taxon>
        <taxon>Oryzeae</taxon>
        <taxon>Oryzinae</taxon>
        <taxon>Oryza</taxon>
        <taxon>Oryza meyeriana</taxon>
    </lineage>
</organism>
<evidence type="ECO:0000313" key="1">
    <source>
        <dbReference type="EMBL" id="KAF0904631.1"/>
    </source>
</evidence>
<name>A0A6G1CX03_9ORYZ</name>
<keyword evidence="2" id="KW-1185">Reference proteome</keyword>
<proteinExistence type="predicted"/>
<accession>A0A6G1CX03</accession>
<dbReference type="EMBL" id="SPHZ02000008">
    <property type="protein sequence ID" value="KAF0904631.1"/>
    <property type="molecule type" value="Genomic_DNA"/>
</dbReference>
<comment type="caution">
    <text evidence="1">The sequence shown here is derived from an EMBL/GenBank/DDBJ whole genome shotgun (WGS) entry which is preliminary data.</text>
</comment>
<reference evidence="1 2" key="1">
    <citation type="submission" date="2019-11" db="EMBL/GenBank/DDBJ databases">
        <title>Whole genome sequence of Oryza granulata.</title>
        <authorList>
            <person name="Li W."/>
        </authorList>
    </citation>
    <scope>NUCLEOTIDE SEQUENCE [LARGE SCALE GENOMIC DNA]</scope>
    <source>
        <strain evidence="2">cv. Menghai</strain>
        <tissue evidence="1">Leaf</tissue>
    </source>
</reference>
<sequence length="84" mass="9135">MKRRRRKADWCAGGAKQGAPRLEAGLPGQRREWEGVWLRCGGRGSGEGGVVKNERWPKALDQVLELSLDGARFGGGERGAVGYL</sequence>
<gene>
    <name evidence="1" type="ORF">E2562_036007</name>
</gene>
<dbReference type="Proteomes" id="UP000479710">
    <property type="component" value="Unassembled WGS sequence"/>
</dbReference>
<evidence type="ECO:0000313" key="2">
    <source>
        <dbReference type="Proteomes" id="UP000479710"/>
    </source>
</evidence>